<evidence type="ECO:0000313" key="3">
    <source>
        <dbReference type="Proteomes" id="UP000584642"/>
    </source>
</evidence>
<dbReference type="RefSeq" id="WP_180282443.1">
    <property type="nucleotide sequence ID" value="NZ_JABFDB010000008.1"/>
</dbReference>
<keyword evidence="3" id="KW-1185">Reference proteome</keyword>
<keyword evidence="1" id="KW-0472">Membrane</keyword>
<evidence type="ECO:0000256" key="1">
    <source>
        <dbReference type="SAM" id="Phobius"/>
    </source>
</evidence>
<feature type="transmembrane region" description="Helical" evidence="1">
    <location>
        <begin position="64"/>
        <end position="95"/>
    </location>
</feature>
<proteinExistence type="predicted"/>
<protein>
    <recommendedName>
        <fullName evidence="4">Glycosyltransferase RgtA/B/C/D-like domain-containing protein</fullName>
    </recommendedName>
</protein>
<keyword evidence="1" id="KW-1133">Transmembrane helix</keyword>
<feature type="transmembrane region" description="Helical" evidence="1">
    <location>
        <begin position="182"/>
        <end position="200"/>
    </location>
</feature>
<comment type="caution">
    <text evidence="2">The sequence shown here is derived from an EMBL/GenBank/DDBJ whole genome shotgun (WGS) entry which is preliminary data.</text>
</comment>
<evidence type="ECO:0000313" key="2">
    <source>
        <dbReference type="EMBL" id="NYZ20681.1"/>
    </source>
</evidence>
<organism evidence="2 3">
    <name type="scientific">Azospirillum oleiclasticum</name>
    <dbReference type="NCBI Taxonomy" id="2735135"/>
    <lineage>
        <taxon>Bacteria</taxon>
        <taxon>Pseudomonadati</taxon>
        <taxon>Pseudomonadota</taxon>
        <taxon>Alphaproteobacteria</taxon>
        <taxon>Rhodospirillales</taxon>
        <taxon>Azospirillaceae</taxon>
        <taxon>Azospirillum</taxon>
    </lineage>
</organism>
<reference evidence="2 3" key="1">
    <citation type="submission" date="2020-05" db="EMBL/GenBank/DDBJ databases">
        <title>Azospirillum oleiclasticum sp. nov, a nitrogen-fixing and heavy crude oil-emulsifying bacterium isolated from the crude oil of Yumen Oilfield.</title>
        <authorList>
            <person name="Wu D."/>
            <person name="Cai M."/>
            <person name="Zhang X."/>
        </authorList>
    </citation>
    <scope>NUCLEOTIDE SEQUENCE [LARGE SCALE GENOMIC DNA]</scope>
    <source>
        <strain evidence="2 3">ROY-1-1-2</strain>
    </source>
</reference>
<dbReference type="EMBL" id="JABFDB010000008">
    <property type="protein sequence ID" value="NYZ20681.1"/>
    <property type="molecule type" value="Genomic_DNA"/>
</dbReference>
<feature type="transmembrane region" description="Helical" evidence="1">
    <location>
        <begin position="212"/>
        <end position="232"/>
    </location>
</feature>
<feature type="transmembrane region" description="Helical" evidence="1">
    <location>
        <begin position="538"/>
        <end position="558"/>
    </location>
</feature>
<evidence type="ECO:0008006" key="4">
    <source>
        <dbReference type="Google" id="ProtNLM"/>
    </source>
</evidence>
<feature type="transmembrane region" description="Helical" evidence="1">
    <location>
        <begin position="133"/>
        <end position="150"/>
    </location>
</feature>
<name>A0ABX2T8M6_9PROT</name>
<feature type="transmembrane region" description="Helical" evidence="1">
    <location>
        <begin position="107"/>
        <end position="127"/>
    </location>
</feature>
<keyword evidence="1" id="KW-0812">Transmembrane</keyword>
<feature type="transmembrane region" description="Helical" evidence="1">
    <location>
        <begin position="505"/>
        <end position="526"/>
    </location>
</feature>
<accession>A0ABX2T8M6</accession>
<dbReference type="Proteomes" id="UP000584642">
    <property type="component" value="Unassembled WGS sequence"/>
</dbReference>
<sequence length="579" mass="60998">MVRGWIAACAAVAVVWLLLMASLPILAMPRAALDDALFVRQAAYLLSGQWLGPYDHSTLAKGPFYPMVIAASWAAGLPLMVVQALAYAAACWALVRGLRPWLGREGVAAGIFLLLLLNPMVYATANLRVMREGIYVPLTLLVVAGLVWWVRLADARLRARLALAAGLGATLAAFWLTREEGVWILPSLLLAAGLWAVVLGRAGGLRALRTEAALAVVAAAVAVAGVGTVALANRAVYGVADIVEFKQDAFTGAYGALSRVRHAAETPYVPVPRTVLEQVFAVSPAAAELRDGLGAPADKFVRAGCAVYAVEPCDGEIRAAWFMWALRQAAADAGHHTEARDASAFYGRLADEVDAACADGRLDCGPPRRGMSPPFRWDTAWPTVRATARALLFIATLEGGGAPRDAHSCRIDDCREPWTLPVILDLTGADLFVLAAGTPDPIAHNRLAGGQALPSQQRAALAAGLLDRVYGLYRIVLPWAVVAALAGLGWHLARALRGRRAPDPLAAVALVALAAVGTRAVLMAYLEVVAMPAINPLYLSPAYPLLLLFCAAAIGAAIKSPGAQPIRVDFADPARGVSA</sequence>
<feature type="transmembrane region" description="Helical" evidence="1">
    <location>
        <begin position="157"/>
        <end position="176"/>
    </location>
</feature>
<gene>
    <name evidence="2" type="ORF">HND93_13245</name>
</gene>
<feature type="transmembrane region" description="Helical" evidence="1">
    <location>
        <begin position="471"/>
        <end position="493"/>
    </location>
</feature>